<feature type="active site" evidence="10">
    <location>
        <position position="278"/>
    </location>
</feature>
<dbReference type="PANTHER" id="PTHR30349:SF81">
    <property type="entry name" value="TYROSINE RECOMBINASE XERC"/>
    <property type="match status" value="1"/>
</dbReference>
<evidence type="ECO:0000313" key="13">
    <source>
        <dbReference type="EMBL" id="KGE88055.1"/>
    </source>
</evidence>
<dbReference type="GO" id="GO:0051301">
    <property type="term" value="P:cell division"/>
    <property type="evidence" value="ECO:0007669"/>
    <property type="project" value="UniProtKB-KW"/>
</dbReference>
<dbReference type="HAMAP" id="MF_01808">
    <property type="entry name" value="Recomb_XerC_XerD"/>
    <property type="match status" value="1"/>
</dbReference>
<gene>
    <name evidence="10" type="primary">xerC</name>
    <name evidence="13" type="ORF">IX84_11735</name>
</gene>
<evidence type="ECO:0000313" key="14">
    <source>
        <dbReference type="Proteomes" id="UP000029736"/>
    </source>
</evidence>
<dbReference type="PROSITE" id="PS51898">
    <property type="entry name" value="TYR_RECOMBINASE"/>
    <property type="match status" value="1"/>
</dbReference>
<evidence type="ECO:0000256" key="8">
    <source>
        <dbReference type="ARBA" id="ARBA00023172"/>
    </source>
</evidence>
<feature type="active site" evidence="10">
    <location>
        <position position="155"/>
    </location>
</feature>
<dbReference type="Gene3D" id="1.10.150.130">
    <property type="match status" value="1"/>
</dbReference>
<evidence type="ECO:0000259" key="11">
    <source>
        <dbReference type="PROSITE" id="PS51898"/>
    </source>
</evidence>
<keyword evidence="7 10" id="KW-0238">DNA-binding</keyword>
<evidence type="ECO:0000256" key="7">
    <source>
        <dbReference type="ARBA" id="ARBA00023125"/>
    </source>
</evidence>
<reference evidence="13 14" key="1">
    <citation type="journal article" date="2014" name="Int. J. Syst. Evol. Microbiol.">
        <title>Phaeodactylibacter xiamenensis gen. nov., sp. nov., a member of the family Saprospiraceae isolated from the marine alga Phaeodactylum tricornutum.</title>
        <authorList>
            <person name="Chen Z.Jr."/>
            <person name="Lei X."/>
            <person name="Lai Q."/>
            <person name="Li Y."/>
            <person name="Zhang B."/>
            <person name="Zhang J."/>
            <person name="Zhang H."/>
            <person name="Yang L."/>
            <person name="Zheng W."/>
            <person name="Tian Y."/>
            <person name="Yu Z."/>
            <person name="Xu H.Jr."/>
            <person name="Zheng T."/>
        </authorList>
    </citation>
    <scope>NUCLEOTIDE SEQUENCE [LARGE SCALE GENOMIC DNA]</scope>
    <source>
        <strain evidence="13 14">KD52</strain>
    </source>
</reference>
<comment type="subcellular location">
    <subcellularLocation>
        <location evidence="1 10">Cytoplasm</location>
    </subcellularLocation>
</comment>
<dbReference type="GO" id="GO:0007059">
    <property type="term" value="P:chromosome segregation"/>
    <property type="evidence" value="ECO:0007669"/>
    <property type="project" value="UniProtKB-UniRule"/>
</dbReference>
<keyword evidence="6 10" id="KW-0229">DNA integration</keyword>
<dbReference type="OrthoDB" id="9801717at2"/>
<evidence type="ECO:0000259" key="12">
    <source>
        <dbReference type="PROSITE" id="PS51900"/>
    </source>
</evidence>
<accession>A0A098S7I5</accession>
<dbReference type="InterPro" id="IPR044068">
    <property type="entry name" value="CB"/>
</dbReference>
<dbReference type="GO" id="GO:0006313">
    <property type="term" value="P:DNA transposition"/>
    <property type="evidence" value="ECO:0007669"/>
    <property type="project" value="UniProtKB-UniRule"/>
</dbReference>
<dbReference type="AlphaFoldDB" id="A0A098S7I5"/>
<dbReference type="EMBL" id="JPOS01000026">
    <property type="protein sequence ID" value="KGE88055.1"/>
    <property type="molecule type" value="Genomic_DNA"/>
</dbReference>
<dbReference type="PROSITE" id="PS51900">
    <property type="entry name" value="CB"/>
    <property type="match status" value="1"/>
</dbReference>
<name>A0A098S7I5_9BACT</name>
<dbReference type="Proteomes" id="UP000029736">
    <property type="component" value="Unassembled WGS sequence"/>
</dbReference>
<keyword evidence="4 10" id="KW-0132">Cell division</keyword>
<dbReference type="Gene3D" id="1.10.443.10">
    <property type="entry name" value="Intergrase catalytic core"/>
    <property type="match status" value="1"/>
</dbReference>
<dbReference type="GO" id="GO:0009037">
    <property type="term" value="F:tyrosine-based site-specific recombinase activity"/>
    <property type="evidence" value="ECO:0007669"/>
    <property type="project" value="UniProtKB-UniRule"/>
</dbReference>
<feature type="active site" evidence="10">
    <location>
        <position position="255"/>
    </location>
</feature>
<comment type="similarity">
    <text evidence="2">Belongs to the 'phage' integrase family. XerD subfamily.</text>
</comment>
<dbReference type="NCBIfam" id="TIGR02225">
    <property type="entry name" value="recomb_XerD"/>
    <property type="match status" value="1"/>
</dbReference>
<evidence type="ECO:0000256" key="6">
    <source>
        <dbReference type="ARBA" id="ARBA00022908"/>
    </source>
</evidence>
<comment type="subunit">
    <text evidence="10">Forms a cyclic heterotetrameric complex composed of two molecules of XerC and two molecules of XerD.</text>
</comment>
<dbReference type="InterPro" id="IPR050090">
    <property type="entry name" value="Tyrosine_recombinase_XerCD"/>
</dbReference>
<keyword evidence="5 10" id="KW-0159">Chromosome partition</keyword>
<dbReference type="InterPro" id="IPR013762">
    <property type="entry name" value="Integrase-like_cat_sf"/>
</dbReference>
<dbReference type="RefSeq" id="WP_052515952.1">
    <property type="nucleotide sequence ID" value="NZ_JBKAGJ010000037.1"/>
</dbReference>
<organism evidence="13 14">
    <name type="scientific">Phaeodactylibacter xiamenensis</name>
    <dbReference type="NCBI Taxonomy" id="1524460"/>
    <lineage>
        <taxon>Bacteria</taxon>
        <taxon>Pseudomonadati</taxon>
        <taxon>Bacteroidota</taxon>
        <taxon>Saprospiria</taxon>
        <taxon>Saprospirales</taxon>
        <taxon>Haliscomenobacteraceae</taxon>
        <taxon>Phaeodactylibacter</taxon>
    </lineage>
</organism>
<evidence type="ECO:0000256" key="4">
    <source>
        <dbReference type="ARBA" id="ARBA00022618"/>
    </source>
</evidence>
<dbReference type="InterPro" id="IPR011010">
    <property type="entry name" value="DNA_brk_join_enz"/>
</dbReference>
<evidence type="ECO:0000256" key="2">
    <source>
        <dbReference type="ARBA" id="ARBA00010450"/>
    </source>
</evidence>
<comment type="function">
    <text evidence="10">Site-specific tyrosine recombinase, which acts by catalyzing the cutting and rejoining of the recombining DNA molecules. The XerC-XerD complex is essential to convert dimers of the bacterial chromosome into monomers to permit their segregation at cell division. It also contributes to the segregational stability of plasmids.</text>
</comment>
<dbReference type="SUPFAM" id="SSF56349">
    <property type="entry name" value="DNA breaking-rejoining enzymes"/>
    <property type="match status" value="1"/>
</dbReference>
<dbReference type="Pfam" id="PF02899">
    <property type="entry name" value="Phage_int_SAM_1"/>
    <property type="match status" value="1"/>
</dbReference>
<protein>
    <recommendedName>
        <fullName evidence="10">Tyrosine recombinase XerC</fullName>
    </recommendedName>
</protein>
<dbReference type="GO" id="GO:0003677">
    <property type="term" value="F:DNA binding"/>
    <property type="evidence" value="ECO:0007669"/>
    <property type="project" value="UniProtKB-UniRule"/>
</dbReference>
<feature type="active site" evidence="10">
    <location>
        <position position="179"/>
    </location>
</feature>
<dbReference type="InterPro" id="IPR023009">
    <property type="entry name" value="Tyrosine_recombinase_XerC/XerD"/>
</dbReference>
<proteinExistence type="inferred from homology"/>
<dbReference type="CDD" id="cd00798">
    <property type="entry name" value="INT_XerDC_C"/>
    <property type="match status" value="1"/>
</dbReference>
<sequence>MSGNLAQKWKSFQKGFEAYLLLELSLSQHTVSAYLSDLSKLVRFLELREYDCGPASVEQHHLEAFLVWLSGLGLAERSQARLLSALKTFYKYMVLEDLTSADPTQHIDGPKLGRKIPTVLTYEEINLLLEAIDLSHPLGQRNRAILETLYACGLRVSELTGLRRSDLYLDIGFVKVVGKGNKERVVPIGEAATKYIKLYLEGGRRGQMNIRRGQEDILFLNRRGAGLSRVMVFNIVKAAARDAGLPKNISPHTFRHSFATHLIEGGADLKAVQDMLGHESIITTEIYTHMDTEYLRETLLQYHPRYRR</sequence>
<feature type="domain" description="Tyr recombinase" evidence="11">
    <location>
        <begin position="115"/>
        <end position="300"/>
    </location>
</feature>
<keyword evidence="3 10" id="KW-0963">Cytoplasm</keyword>
<feature type="active site" description="O-(3'-phospho-DNA)-tyrosine intermediate" evidence="10">
    <location>
        <position position="287"/>
    </location>
</feature>
<keyword evidence="8 10" id="KW-0233">DNA recombination</keyword>
<dbReference type="InterPro" id="IPR010998">
    <property type="entry name" value="Integrase_recombinase_N"/>
</dbReference>
<dbReference type="InterPro" id="IPR002104">
    <property type="entry name" value="Integrase_catalytic"/>
</dbReference>
<dbReference type="STRING" id="1524460.IX84_11735"/>
<evidence type="ECO:0000256" key="5">
    <source>
        <dbReference type="ARBA" id="ARBA00022829"/>
    </source>
</evidence>
<comment type="caution">
    <text evidence="13">The sequence shown here is derived from an EMBL/GenBank/DDBJ whole genome shotgun (WGS) entry which is preliminary data.</text>
</comment>
<feature type="domain" description="Core-binding (CB)" evidence="12">
    <location>
        <begin position="1"/>
        <end position="94"/>
    </location>
</feature>
<evidence type="ECO:0000256" key="10">
    <source>
        <dbReference type="HAMAP-Rule" id="MF_01808"/>
    </source>
</evidence>
<evidence type="ECO:0000256" key="9">
    <source>
        <dbReference type="ARBA" id="ARBA00023306"/>
    </source>
</evidence>
<dbReference type="NCBIfam" id="NF001399">
    <property type="entry name" value="PRK00283.1"/>
    <property type="match status" value="1"/>
</dbReference>
<evidence type="ECO:0000256" key="3">
    <source>
        <dbReference type="ARBA" id="ARBA00022490"/>
    </source>
</evidence>
<dbReference type="Pfam" id="PF00589">
    <property type="entry name" value="Phage_integrase"/>
    <property type="match status" value="1"/>
</dbReference>
<evidence type="ECO:0000256" key="1">
    <source>
        <dbReference type="ARBA" id="ARBA00004496"/>
    </source>
</evidence>
<keyword evidence="9 10" id="KW-0131">Cell cycle</keyword>
<dbReference type="GO" id="GO:0005737">
    <property type="term" value="C:cytoplasm"/>
    <property type="evidence" value="ECO:0007669"/>
    <property type="project" value="UniProtKB-SubCell"/>
</dbReference>
<keyword evidence="14" id="KW-1185">Reference proteome</keyword>
<dbReference type="PANTHER" id="PTHR30349">
    <property type="entry name" value="PHAGE INTEGRASE-RELATED"/>
    <property type="match status" value="1"/>
</dbReference>
<comment type="similarity">
    <text evidence="10">Belongs to the 'phage' integrase family. XerC subfamily.</text>
</comment>
<feature type="active site" evidence="10">
    <location>
        <position position="252"/>
    </location>
</feature>
<dbReference type="InterPro" id="IPR011932">
    <property type="entry name" value="Recomb_XerD"/>
</dbReference>
<dbReference type="InterPro" id="IPR004107">
    <property type="entry name" value="Integrase_SAM-like_N"/>
</dbReference>